<dbReference type="Gene3D" id="3.40.50.300">
    <property type="entry name" value="P-loop containing nucleotide triphosphate hydrolases"/>
    <property type="match status" value="1"/>
</dbReference>
<dbReference type="Gene3D" id="3.80.10.10">
    <property type="entry name" value="Ribonuclease Inhibitor"/>
    <property type="match status" value="2"/>
</dbReference>
<keyword evidence="3" id="KW-0611">Plant defense</keyword>
<evidence type="ECO:0000256" key="1">
    <source>
        <dbReference type="ARBA" id="ARBA00008894"/>
    </source>
</evidence>
<dbReference type="Pfam" id="PF00931">
    <property type="entry name" value="NB-ARC"/>
    <property type="match status" value="1"/>
</dbReference>
<reference evidence="9" key="1">
    <citation type="submission" date="2025-08" db="UniProtKB">
        <authorList>
            <consortium name="RefSeq"/>
        </authorList>
    </citation>
    <scope>IDENTIFICATION</scope>
    <source>
        <tissue evidence="9">Leaf</tissue>
    </source>
</reference>
<evidence type="ECO:0000313" key="9">
    <source>
        <dbReference type="RefSeq" id="XP_048135703.1"/>
    </source>
</evidence>
<dbReference type="Proteomes" id="UP000827889">
    <property type="component" value="Chromosome 5"/>
</dbReference>
<dbReference type="GeneID" id="125315295"/>
<dbReference type="RefSeq" id="XP_048135703.1">
    <property type="nucleotide sequence ID" value="XM_048279746.1"/>
</dbReference>
<evidence type="ECO:0000256" key="2">
    <source>
        <dbReference type="ARBA" id="ARBA00022741"/>
    </source>
</evidence>
<dbReference type="PANTHER" id="PTHR33463:SF203">
    <property type="entry name" value="AAA+ ATPASE DOMAIN-CONTAINING PROTEIN"/>
    <property type="match status" value="1"/>
</dbReference>
<dbReference type="SUPFAM" id="SSF52540">
    <property type="entry name" value="P-loop containing nucleoside triphosphate hydrolases"/>
    <property type="match status" value="1"/>
</dbReference>
<dbReference type="Pfam" id="PF23247">
    <property type="entry name" value="LRR_RPS2"/>
    <property type="match status" value="2"/>
</dbReference>
<dbReference type="InterPro" id="IPR057135">
    <property type="entry name" value="At4g27190-like_LRR"/>
</dbReference>
<dbReference type="Gene3D" id="1.10.8.430">
    <property type="entry name" value="Helical domain of apoptotic protease-activating factors"/>
    <property type="match status" value="1"/>
</dbReference>
<evidence type="ECO:0000313" key="8">
    <source>
        <dbReference type="Proteomes" id="UP000827889"/>
    </source>
</evidence>
<evidence type="ECO:0000256" key="3">
    <source>
        <dbReference type="ARBA" id="ARBA00022821"/>
    </source>
</evidence>
<protein>
    <submittedName>
        <fullName evidence="9">Disease resistance protein At5g05400</fullName>
    </submittedName>
</protein>
<sequence length="1051" mass="118363">MSIDPAIAVVWDVLKMGFAPIKRGFGYVMSSKSYANNLQQEVRNLEFEAQKVRSAEGAARANLQNIHDWVPNFLASAEKASEDAKELLGRFEAASKTCCRGTIPDPNCRYQFSRKAKSKTDDIQKLIRENKDKDISFSDPASGNVAARYADELRKEVKNLEYEAARVHNAAKEATNNLRNTHEWVEKFLASAEAALREARGLLGEFEEASKTWCRGTLPDLNCLDQFSRKAKHMTDDIKNLILENSNKEISFSGPARREGNDATASVLSASMSVKLRDRGVFKSRASTIQNIMDALADNSKSVVGVYGMGGVGKSTLLDDVKRILIEERSFDSVAKADVSKNPNIHTIQGDIADALGLIDIKNKETIGARAELLHGRLKEEESNKKKVLIILDNLWEKLDLKLVGIPCGHDNKATGCKLLLTSRDQRLLQREMGCDREFFLGELKKEEARALFERTAGDKVHDNEFKAGVEAVLRRCAGVPFLIVAMGKLLKYADLYEWRDALRKMEKFNHREINGLIDQMLQWSYDRLEGEAKSLLRLCVVCSVFKPSLENLVRYGFGLGLFQEVSSMEEARDRLHTHIRALQASALLLDSEDVGGFKIHDLVREFVASVSSRDQHPLLVLEDKVESVTELQENKLESCEAMCFPNMKELPPELNCPELRILLMATNYKSLHIPDSYFNSMRNLMVLNLAGVRLTRSPSPFQLLANVHTLCFQNCSFEDVAILGNLKRLQILSIVNSKIQRLPKEIGQLVELRSLDLSDCPELEIIEPGVLQSLTNLEELLLVAKDIQMIQNGKFPDDIFGKPKALTLACFHDEKATFPPGFLLERFQNMESLEIFRSSFEDIFPCGGIANEGKHPVLESLRELKLSKLDKLKRVWREDCSVSKILLSIETLEVRDCPELTILFPAVTSFMNLTKLVVKNSSGLIHLGTASEIASLVHLKEMTIIGCERIKEVVTDDENEKGQVISFRKLQELTLKNMPSLECFSSTTSCILSFPSLFRIEVEECPKMKIFSKGTLSTPKLDWGTLFGYDWQCYWEWEGDLNTVIQKLSA</sequence>
<dbReference type="InterPro" id="IPR042197">
    <property type="entry name" value="Apaf_helical"/>
</dbReference>
<evidence type="ECO:0000259" key="7">
    <source>
        <dbReference type="Pfam" id="PF23247"/>
    </source>
</evidence>
<keyword evidence="2" id="KW-0547">Nucleotide-binding</keyword>
<evidence type="ECO:0000259" key="6">
    <source>
        <dbReference type="Pfam" id="PF00931"/>
    </source>
</evidence>
<dbReference type="InterPro" id="IPR050905">
    <property type="entry name" value="Plant_NBS-LRR"/>
</dbReference>
<feature type="coiled-coil region" evidence="5">
    <location>
        <begin position="35"/>
        <end position="94"/>
    </location>
</feature>
<evidence type="ECO:0000256" key="5">
    <source>
        <dbReference type="SAM" id="Coils"/>
    </source>
</evidence>
<keyword evidence="4" id="KW-0067">ATP-binding</keyword>
<evidence type="ECO:0000256" key="4">
    <source>
        <dbReference type="ARBA" id="ARBA00022840"/>
    </source>
</evidence>
<dbReference type="InterPro" id="IPR027417">
    <property type="entry name" value="P-loop_NTPase"/>
</dbReference>
<feature type="domain" description="NB-ARC" evidence="6">
    <location>
        <begin position="288"/>
        <end position="460"/>
    </location>
</feature>
<dbReference type="SUPFAM" id="SSF52058">
    <property type="entry name" value="L domain-like"/>
    <property type="match status" value="1"/>
</dbReference>
<feature type="domain" description="Disease resistance protein At4g27190-like leucine-rich repeats" evidence="7">
    <location>
        <begin position="910"/>
        <end position="1010"/>
    </location>
</feature>
<dbReference type="PRINTS" id="PR00364">
    <property type="entry name" value="DISEASERSIST"/>
</dbReference>
<dbReference type="PANTHER" id="PTHR33463">
    <property type="entry name" value="NB-ARC DOMAIN-CONTAINING PROTEIN-RELATED"/>
    <property type="match status" value="1"/>
</dbReference>
<keyword evidence="8" id="KW-1185">Reference proteome</keyword>
<comment type="similarity">
    <text evidence="1">Belongs to the disease resistance NB-LRR family.</text>
</comment>
<feature type="domain" description="Disease resistance protein At4g27190-like leucine-rich repeats" evidence="7">
    <location>
        <begin position="778"/>
        <end position="907"/>
    </location>
</feature>
<keyword evidence="5" id="KW-0175">Coiled coil</keyword>
<name>A0ABM3HGJ1_9MYRT</name>
<organism evidence="8 9">
    <name type="scientific">Rhodamnia argentea</name>
    <dbReference type="NCBI Taxonomy" id="178133"/>
    <lineage>
        <taxon>Eukaryota</taxon>
        <taxon>Viridiplantae</taxon>
        <taxon>Streptophyta</taxon>
        <taxon>Embryophyta</taxon>
        <taxon>Tracheophyta</taxon>
        <taxon>Spermatophyta</taxon>
        <taxon>Magnoliopsida</taxon>
        <taxon>eudicotyledons</taxon>
        <taxon>Gunneridae</taxon>
        <taxon>Pentapetalae</taxon>
        <taxon>rosids</taxon>
        <taxon>malvids</taxon>
        <taxon>Myrtales</taxon>
        <taxon>Myrtaceae</taxon>
        <taxon>Myrtoideae</taxon>
        <taxon>Myrteae</taxon>
        <taxon>Australasian group</taxon>
        <taxon>Rhodamnia</taxon>
    </lineage>
</organism>
<proteinExistence type="inferred from homology"/>
<gene>
    <name evidence="9" type="primary">LOC125315295</name>
</gene>
<accession>A0ABM3HGJ1</accession>
<feature type="coiled-coil region" evidence="5">
    <location>
        <begin position="150"/>
        <end position="244"/>
    </location>
</feature>
<dbReference type="InterPro" id="IPR002182">
    <property type="entry name" value="NB-ARC"/>
</dbReference>
<dbReference type="InterPro" id="IPR032675">
    <property type="entry name" value="LRR_dom_sf"/>
</dbReference>